<keyword evidence="2" id="KW-1185">Reference proteome</keyword>
<proteinExistence type="predicted"/>
<protein>
    <submittedName>
        <fullName evidence="1">Uncharacterized protein</fullName>
    </submittedName>
</protein>
<accession>A0ABQ0JZC0</accession>
<evidence type="ECO:0000313" key="2">
    <source>
        <dbReference type="Proteomes" id="UP000032309"/>
    </source>
</evidence>
<gene>
    <name evidence="1" type="ORF">BROSI_A2654</name>
</gene>
<evidence type="ECO:0000313" key="1">
    <source>
        <dbReference type="EMBL" id="GAN34118.1"/>
    </source>
</evidence>
<organism evidence="1 2">
    <name type="scientific">Candidatus Brocadia sinica JPN1</name>
    <dbReference type="NCBI Taxonomy" id="1197129"/>
    <lineage>
        <taxon>Bacteria</taxon>
        <taxon>Pseudomonadati</taxon>
        <taxon>Planctomycetota</taxon>
        <taxon>Candidatus Brocadiia</taxon>
        <taxon>Candidatus Brocadiales</taxon>
        <taxon>Candidatus Brocadiaceae</taxon>
        <taxon>Candidatus Brocadia</taxon>
    </lineage>
</organism>
<sequence>MTKGFSDLTPEEISTITGIDTLQPGLPKNAFIQNQ</sequence>
<comment type="caution">
    <text evidence="1">The sequence shown here is derived from an EMBL/GenBank/DDBJ whole genome shotgun (WGS) entry which is preliminary data.</text>
</comment>
<dbReference type="EMBL" id="BAFN01000001">
    <property type="protein sequence ID" value="GAN34118.1"/>
    <property type="molecule type" value="Genomic_DNA"/>
</dbReference>
<reference evidence="2" key="1">
    <citation type="journal article" date="2015" name="Genome Announc.">
        <title>Draft Genome Sequence of an Anaerobic Ammonium-Oxidizing Bacterium, "Candidatus Brocadia sinica".</title>
        <authorList>
            <person name="Oshiki M."/>
            <person name="Shinyako-Hata K."/>
            <person name="Satoh H."/>
            <person name="Okabe S."/>
        </authorList>
    </citation>
    <scope>NUCLEOTIDE SEQUENCE [LARGE SCALE GENOMIC DNA]</scope>
    <source>
        <strain evidence="2">JPN1</strain>
    </source>
</reference>
<name>A0ABQ0JZC0_9BACT</name>
<dbReference type="Proteomes" id="UP000032309">
    <property type="component" value="Unassembled WGS sequence"/>
</dbReference>